<dbReference type="Proteomes" id="UP000324748">
    <property type="component" value="Unassembled WGS sequence"/>
</dbReference>
<name>A0A5B0PJK2_PUCGR</name>
<comment type="caution">
    <text evidence="2">The sequence shown here is derived from an EMBL/GenBank/DDBJ whole genome shotgun (WGS) entry which is preliminary data.</text>
</comment>
<feature type="region of interest" description="Disordered" evidence="1">
    <location>
        <begin position="1"/>
        <end position="36"/>
    </location>
</feature>
<feature type="compositionally biased region" description="Polar residues" evidence="1">
    <location>
        <begin position="1"/>
        <end position="10"/>
    </location>
</feature>
<dbReference type="AlphaFoldDB" id="A0A5B0PJK2"/>
<protein>
    <submittedName>
        <fullName evidence="2">Uncharacterized protein</fullName>
    </submittedName>
</protein>
<dbReference type="EMBL" id="VSWC01000053">
    <property type="protein sequence ID" value="KAA1100982.1"/>
    <property type="molecule type" value="Genomic_DNA"/>
</dbReference>
<proteinExistence type="predicted"/>
<accession>A0A5B0PJK2</accession>
<evidence type="ECO:0000256" key="1">
    <source>
        <dbReference type="SAM" id="MobiDB-lite"/>
    </source>
</evidence>
<evidence type="ECO:0000313" key="2">
    <source>
        <dbReference type="EMBL" id="KAA1100982.1"/>
    </source>
</evidence>
<organism evidence="2 3">
    <name type="scientific">Puccinia graminis f. sp. tritici</name>
    <dbReference type="NCBI Taxonomy" id="56615"/>
    <lineage>
        <taxon>Eukaryota</taxon>
        <taxon>Fungi</taxon>
        <taxon>Dikarya</taxon>
        <taxon>Basidiomycota</taxon>
        <taxon>Pucciniomycotina</taxon>
        <taxon>Pucciniomycetes</taxon>
        <taxon>Pucciniales</taxon>
        <taxon>Pucciniaceae</taxon>
        <taxon>Puccinia</taxon>
    </lineage>
</organism>
<evidence type="ECO:0000313" key="3">
    <source>
        <dbReference type="Proteomes" id="UP000324748"/>
    </source>
</evidence>
<keyword evidence="3" id="KW-1185">Reference proteome</keyword>
<sequence>MGRVASNSANHGGPDATRMQKKNAMLLSPGPAPGPRVFKEQQHLDHDWLAVHPAAIFRMATASIEVG</sequence>
<gene>
    <name evidence="2" type="ORF">PGT21_003333</name>
</gene>
<reference evidence="2 3" key="1">
    <citation type="submission" date="2019-05" db="EMBL/GenBank/DDBJ databases">
        <title>Emergence of the Ug99 lineage of the wheat stem rust pathogen through somatic hybridization.</title>
        <authorList>
            <person name="Li F."/>
            <person name="Upadhyaya N.M."/>
            <person name="Sperschneider J."/>
            <person name="Matny O."/>
            <person name="Nguyen-Phuc H."/>
            <person name="Mago R."/>
            <person name="Raley C."/>
            <person name="Miller M.E."/>
            <person name="Silverstein K.A.T."/>
            <person name="Henningsen E."/>
            <person name="Hirsch C.D."/>
            <person name="Visser B."/>
            <person name="Pretorius Z.A."/>
            <person name="Steffenson B.J."/>
            <person name="Schwessinger B."/>
            <person name="Dodds P.N."/>
            <person name="Figueroa M."/>
        </authorList>
    </citation>
    <scope>NUCLEOTIDE SEQUENCE [LARGE SCALE GENOMIC DNA]</scope>
    <source>
        <strain evidence="2">21-0</strain>
    </source>
</reference>